<dbReference type="InterPro" id="IPR049065">
    <property type="entry name" value="Nakanori"/>
</dbReference>
<gene>
    <name evidence="1" type="ORF">CASFOL_022277</name>
</gene>
<dbReference type="PANTHER" id="PTHR36482">
    <property type="entry name" value="OSJNBA0024J22.15 PROTEIN"/>
    <property type="match status" value="1"/>
</dbReference>
<evidence type="ECO:0000313" key="2">
    <source>
        <dbReference type="Proteomes" id="UP001632038"/>
    </source>
</evidence>
<name>A0ABD3CU68_9LAMI</name>
<sequence>MYINSEGKADDAMRFVEDVKNQYGNGTCTLCTIYNATGNNLTFERSHSWTGTVWQSPYPHILANGALFFTSVAPSPVLLKRVLCIQARTMLACPVLGCSLGTHLAWIIRIVFTEILTPALSSAINWNAVDNRMERQLTNLVIDLFGGFSSLAVGAGPSPNLIGIMSLEGVNRNVTVLLANDVISAIVSSLDEEGVEGGDDSNDDATPATAE</sequence>
<evidence type="ECO:0000313" key="1">
    <source>
        <dbReference type="EMBL" id="KAL3633515.1"/>
    </source>
</evidence>
<proteinExistence type="predicted"/>
<dbReference type="Proteomes" id="UP001632038">
    <property type="component" value="Unassembled WGS sequence"/>
</dbReference>
<organism evidence="1 2">
    <name type="scientific">Castilleja foliolosa</name>
    <dbReference type="NCBI Taxonomy" id="1961234"/>
    <lineage>
        <taxon>Eukaryota</taxon>
        <taxon>Viridiplantae</taxon>
        <taxon>Streptophyta</taxon>
        <taxon>Embryophyta</taxon>
        <taxon>Tracheophyta</taxon>
        <taxon>Spermatophyta</taxon>
        <taxon>Magnoliopsida</taxon>
        <taxon>eudicotyledons</taxon>
        <taxon>Gunneridae</taxon>
        <taxon>Pentapetalae</taxon>
        <taxon>asterids</taxon>
        <taxon>lamiids</taxon>
        <taxon>Lamiales</taxon>
        <taxon>Orobanchaceae</taxon>
        <taxon>Pedicularideae</taxon>
        <taxon>Castillejinae</taxon>
        <taxon>Castilleja</taxon>
    </lineage>
</organism>
<protein>
    <submittedName>
        <fullName evidence="1">Uncharacterized protein</fullName>
    </submittedName>
</protein>
<dbReference type="PANTHER" id="PTHR36482:SF5">
    <property type="entry name" value="23 KDA JASMONATE-INDUCED PROTEIN-LIKE"/>
    <property type="match status" value="1"/>
</dbReference>
<comment type="caution">
    <text evidence="1">The sequence shown here is derived from an EMBL/GenBank/DDBJ whole genome shotgun (WGS) entry which is preliminary data.</text>
</comment>
<dbReference type="Pfam" id="PF21230">
    <property type="entry name" value="Nakanori"/>
    <property type="match status" value="1"/>
</dbReference>
<dbReference type="InterPro" id="IPR053085">
    <property type="entry name" value="Jasmonate-induced_protein"/>
</dbReference>
<accession>A0ABD3CU68</accession>
<dbReference type="AlphaFoldDB" id="A0ABD3CU68"/>
<reference evidence="2" key="1">
    <citation type="journal article" date="2024" name="IScience">
        <title>Strigolactones Initiate the Formation of Haustorium-like Structures in Castilleja.</title>
        <authorList>
            <person name="Buerger M."/>
            <person name="Peterson D."/>
            <person name="Chory J."/>
        </authorList>
    </citation>
    <scope>NUCLEOTIDE SEQUENCE [LARGE SCALE GENOMIC DNA]</scope>
</reference>
<dbReference type="EMBL" id="JAVIJP010000029">
    <property type="protein sequence ID" value="KAL3633515.1"/>
    <property type="molecule type" value="Genomic_DNA"/>
</dbReference>
<keyword evidence="2" id="KW-1185">Reference proteome</keyword>